<evidence type="ECO:0000256" key="1">
    <source>
        <dbReference type="ARBA" id="ARBA00005046"/>
    </source>
</evidence>
<dbReference type="eggNOG" id="KOG2371">
    <property type="taxonomic scope" value="Eukaryota"/>
</dbReference>
<keyword evidence="5" id="KW-0460">Magnesium</keyword>
<comment type="similarity">
    <text evidence="3">In the C-terminal section; belongs to the MoeA family.</text>
</comment>
<dbReference type="GO" id="GO:0005829">
    <property type="term" value="C:cytosol"/>
    <property type="evidence" value="ECO:0007669"/>
    <property type="project" value="TreeGrafter"/>
</dbReference>
<dbReference type="InterPro" id="IPR038987">
    <property type="entry name" value="MoeA-like"/>
</dbReference>
<dbReference type="PANTHER" id="PTHR10192">
    <property type="entry name" value="MOLYBDOPTERIN BIOSYNTHESIS PROTEIN"/>
    <property type="match status" value="1"/>
</dbReference>
<dbReference type="FunFam" id="2.170.190.11:FF:000001">
    <property type="entry name" value="Molybdopterin molybdenumtransferase"/>
    <property type="match status" value="1"/>
</dbReference>
<evidence type="ECO:0000256" key="4">
    <source>
        <dbReference type="ARBA" id="ARBA00023150"/>
    </source>
</evidence>
<dbReference type="GO" id="GO:0046872">
    <property type="term" value="F:metal ion binding"/>
    <property type="evidence" value="ECO:0007669"/>
    <property type="project" value="UniProtKB-UniRule"/>
</dbReference>
<dbReference type="SUPFAM" id="SSF53218">
    <property type="entry name" value="Molybdenum cofactor biosynthesis proteins"/>
    <property type="match status" value="2"/>
</dbReference>
<dbReference type="CDD" id="cd00887">
    <property type="entry name" value="MoeA"/>
    <property type="match status" value="1"/>
</dbReference>
<comment type="catalytic activity">
    <reaction evidence="5">
        <text>molybdopterin + ATP + H(+) = adenylyl-molybdopterin + diphosphate</text>
        <dbReference type="Rhea" id="RHEA:31331"/>
        <dbReference type="ChEBI" id="CHEBI:15378"/>
        <dbReference type="ChEBI" id="CHEBI:30616"/>
        <dbReference type="ChEBI" id="CHEBI:33019"/>
        <dbReference type="ChEBI" id="CHEBI:58698"/>
        <dbReference type="ChEBI" id="CHEBI:62727"/>
    </reaction>
</comment>
<dbReference type="CDD" id="cd00886">
    <property type="entry name" value="MogA_MoaB"/>
    <property type="match status" value="1"/>
</dbReference>
<evidence type="ECO:0000256" key="2">
    <source>
        <dbReference type="ARBA" id="ARBA00007589"/>
    </source>
</evidence>
<dbReference type="Proteomes" id="UP000009328">
    <property type="component" value="Unassembled WGS sequence"/>
</dbReference>
<comment type="similarity">
    <text evidence="2">In the N-terminal section; belongs to the MoaB/Mog family.</text>
</comment>
<dbReference type="InterPro" id="IPR036135">
    <property type="entry name" value="MoeA_linker/N_sf"/>
</dbReference>
<dbReference type="Pfam" id="PF03453">
    <property type="entry name" value="MoeA_N"/>
    <property type="match status" value="1"/>
</dbReference>
<comment type="cofactor">
    <cofactor evidence="5">
        <name>Mg(2+)</name>
        <dbReference type="ChEBI" id="CHEBI:18420"/>
    </cofactor>
</comment>
<dbReference type="InterPro" id="IPR008284">
    <property type="entry name" value="MoCF_biosynth_CS"/>
</dbReference>
<keyword evidence="5" id="KW-0808">Transferase</keyword>
<comment type="caution">
    <text evidence="8">The sequence shown here is derived from an EMBL/GenBank/DDBJ whole genome shotgun (WGS) entry which is preliminary data.</text>
</comment>
<dbReference type="InterPro" id="IPR005110">
    <property type="entry name" value="MoeA_linker/N"/>
</dbReference>
<dbReference type="SUPFAM" id="SSF63867">
    <property type="entry name" value="MoeA C-terminal domain-like"/>
    <property type="match status" value="1"/>
</dbReference>
<comment type="similarity">
    <text evidence="5">Belongs to the MoeA family.</text>
</comment>
<dbReference type="GO" id="GO:0006777">
    <property type="term" value="P:Mo-molybdopterin cofactor biosynthetic process"/>
    <property type="evidence" value="ECO:0007669"/>
    <property type="project" value="UniProtKB-UniRule"/>
</dbReference>
<reference evidence="8 9" key="1">
    <citation type="journal article" date="2012" name="Eukaryot. Cell">
        <title>Draft genome sequence of Wickerhamomyces ciferrii NRRL Y-1031 F-60-10.</title>
        <authorList>
            <person name="Schneider J."/>
            <person name="Andrea H."/>
            <person name="Blom J."/>
            <person name="Jaenicke S."/>
            <person name="Ruckert C."/>
            <person name="Schorsch C."/>
            <person name="Szczepanowski R."/>
            <person name="Farwick M."/>
            <person name="Goesmann A."/>
            <person name="Puhler A."/>
            <person name="Schaffer S."/>
            <person name="Tauch A."/>
            <person name="Kohler T."/>
            <person name="Brinkrolf K."/>
        </authorList>
    </citation>
    <scope>NUCLEOTIDE SEQUENCE [LARGE SCALE GENOMIC DNA]</scope>
    <source>
        <strain evidence="9">ATCC 14091 / BCRC 22168 / CBS 111 / JCM 3599 / NBRC 0793 / NRRL Y-1031 F-60-10</strain>
    </source>
</reference>
<dbReference type="InParanoid" id="K0KGH9"/>
<dbReference type="Pfam" id="PF03454">
    <property type="entry name" value="MoeA_C"/>
    <property type="match status" value="1"/>
</dbReference>
<comment type="function">
    <text evidence="5">Catalyzes two steps in the biosynthesis of the molybdenum cofactor. In the first step, molybdopterin is adenylated. Subsequently, molybdate is inserted into adenylated molybdopterin and AMP is released.</text>
</comment>
<feature type="compositionally biased region" description="Basic residues" evidence="6">
    <location>
        <begin position="189"/>
        <end position="209"/>
    </location>
</feature>
<evidence type="ECO:0000259" key="7">
    <source>
        <dbReference type="SMART" id="SM00852"/>
    </source>
</evidence>
<evidence type="ECO:0000313" key="9">
    <source>
        <dbReference type="Proteomes" id="UP000009328"/>
    </source>
</evidence>
<dbReference type="GO" id="GO:0005524">
    <property type="term" value="F:ATP binding"/>
    <property type="evidence" value="ECO:0007669"/>
    <property type="project" value="UniProtKB-UniRule"/>
</dbReference>
<dbReference type="Gene3D" id="3.90.105.10">
    <property type="entry name" value="Molybdopterin biosynthesis moea protein, domain 2"/>
    <property type="match status" value="1"/>
</dbReference>
<dbReference type="Gene3D" id="2.170.190.11">
    <property type="entry name" value="Molybdopterin biosynthesis moea protein, domain 3"/>
    <property type="match status" value="1"/>
</dbReference>
<dbReference type="STRING" id="1206466.K0KGH9"/>
<dbReference type="HOGENOM" id="CLU_010186_2_2_1"/>
<feature type="domain" description="MoaB/Mog" evidence="7">
    <location>
        <begin position="416"/>
        <end position="570"/>
    </location>
</feature>
<keyword evidence="5" id="KW-0500">Molybdenum</keyword>
<dbReference type="InterPro" id="IPR036425">
    <property type="entry name" value="MoaB/Mog-like_dom_sf"/>
</dbReference>
<comment type="pathway">
    <text evidence="1 5">Cofactor biosynthesis; molybdopterin biosynthesis.</text>
</comment>
<keyword evidence="9" id="KW-1185">Reference proteome</keyword>
<dbReference type="Gene3D" id="2.40.340.10">
    <property type="entry name" value="MoeA, C-terminal, domain IV"/>
    <property type="match status" value="1"/>
</dbReference>
<dbReference type="InterPro" id="IPR001453">
    <property type="entry name" value="MoaB/Mog_dom"/>
</dbReference>
<comment type="catalytic activity">
    <reaction evidence="5">
        <text>adenylyl-molybdopterin + molybdate = Mo-molybdopterin + AMP + H(+)</text>
        <dbReference type="Rhea" id="RHEA:35047"/>
        <dbReference type="ChEBI" id="CHEBI:15378"/>
        <dbReference type="ChEBI" id="CHEBI:36264"/>
        <dbReference type="ChEBI" id="CHEBI:62727"/>
        <dbReference type="ChEBI" id="CHEBI:71302"/>
        <dbReference type="ChEBI" id="CHEBI:456215"/>
    </reaction>
</comment>
<protein>
    <submittedName>
        <fullName evidence="8">Gephyrin</fullName>
    </submittedName>
</protein>
<name>K0KGH9_WICCF</name>
<sequence>MSPYNVGLLIVSDTAFQDNSQDRSTSKIEEFFNNLEQNPGYKIIKKDIVPDSIEQIQLKLKQWTENDDLKLILTSGGTGFSDKDITPEAVKPLLEKEASGIIHTMLSYSLKITPFAMMSRPVAGIKNKSLIITIPGSPKGAVENIEGIIGVLGHALKQIGNDSSRSLHKVENPEITKIPDTPKTESHSHGHGHHHHHHGHSGHSGHGVKRHIISNDLNKPITQRARSSPYPMIEVSEALELINKHTPKSEIIIKQINDPSITGYILAEDIYADINVPNFEASIVDGYAVINTDGPGIYKVVQVSHASPSLPNFLKPGEIARVTTGAPIPQGANAVIMVEETELVSTKNNGEEEDEIKILAKGVEVGDNVRKSGSDISKGELVLRKGTIISPVGGEIGVLASIGKTSVKVYQKPIIGVLSTGDELVDLSANCPNFQLKHGQIFDTNRPLLLQTLQNWGFEVVDLGIANDSSQATEDKLHKAFKNLNVDYIVTTGGVSMGELDLLKPTIEQKLGGIIHFGRVAMKPGKPTTFATIDKPEIYNGKRKIMFALPGNPASASVTAHLFLLPSLRKFSGYINIKSSESLPTLSEIDVYLTKDTKLDPRPEYQRAFIHQQGDRLVADTTGFQRSSRVGSIAGANALLVLPSSKEVSSGVLTKGTKVKAIIITTL</sequence>
<dbReference type="EMBL" id="CAIF01000014">
    <property type="protein sequence ID" value="CCH41277.1"/>
    <property type="molecule type" value="Genomic_DNA"/>
</dbReference>
<dbReference type="SMART" id="SM00852">
    <property type="entry name" value="MoCF_biosynth"/>
    <property type="match status" value="2"/>
</dbReference>
<keyword evidence="4 5" id="KW-0501">Molybdenum cofactor biosynthesis</keyword>
<dbReference type="GO" id="GO:0061598">
    <property type="term" value="F:molybdopterin adenylyltransferase activity"/>
    <property type="evidence" value="ECO:0007669"/>
    <property type="project" value="UniProtKB-UniRule"/>
</dbReference>
<evidence type="ECO:0000256" key="5">
    <source>
        <dbReference type="RuleBase" id="RU365090"/>
    </source>
</evidence>
<dbReference type="AlphaFoldDB" id="K0KGH9"/>
<dbReference type="InterPro" id="IPR005111">
    <property type="entry name" value="MoeA_C_domain_IV"/>
</dbReference>
<accession>K0KGH9</accession>
<dbReference type="Gene3D" id="3.40.980.10">
    <property type="entry name" value="MoaB/Mog-like domain"/>
    <property type="match status" value="2"/>
</dbReference>
<feature type="domain" description="MoaB/Mog" evidence="7">
    <location>
        <begin position="7"/>
        <end position="155"/>
    </location>
</feature>
<dbReference type="FunFam" id="3.40.980.10:FF:000001">
    <property type="entry name" value="Molybdopterin molybdenumtransferase"/>
    <property type="match status" value="1"/>
</dbReference>
<dbReference type="SUPFAM" id="SSF63882">
    <property type="entry name" value="MoeA N-terminal region -like"/>
    <property type="match status" value="1"/>
</dbReference>
<dbReference type="Pfam" id="PF00994">
    <property type="entry name" value="MoCF_biosynth"/>
    <property type="match status" value="2"/>
</dbReference>
<dbReference type="PROSITE" id="PS01079">
    <property type="entry name" value="MOCF_BIOSYNTHESIS_2"/>
    <property type="match status" value="1"/>
</dbReference>
<evidence type="ECO:0000256" key="3">
    <source>
        <dbReference type="ARBA" id="ARBA00008339"/>
    </source>
</evidence>
<feature type="region of interest" description="Disordered" evidence="6">
    <location>
        <begin position="163"/>
        <end position="209"/>
    </location>
</feature>
<organism evidence="8 9">
    <name type="scientific">Wickerhamomyces ciferrii (strain ATCC 14091 / BCRC 22168 / CBS 111 / JCM 3599 / NBRC 0793 / NRRL Y-1031 F-60-10)</name>
    <name type="common">Yeast</name>
    <name type="synonym">Pichia ciferrii</name>
    <dbReference type="NCBI Taxonomy" id="1206466"/>
    <lineage>
        <taxon>Eukaryota</taxon>
        <taxon>Fungi</taxon>
        <taxon>Dikarya</taxon>
        <taxon>Ascomycota</taxon>
        <taxon>Saccharomycotina</taxon>
        <taxon>Saccharomycetes</taxon>
        <taxon>Phaffomycetales</taxon>
        <taxon>Wickerhamomycetaceae</taxon>
        <taxon>Wickerhamomyces</taxon>
    </lineage>
</organism>
<dbReference type="PANTHER" id="PTHR10192:SF5">
    <property type="entry name" value="GEPHYRIN"/>
    <property type="match status" value="1"/>
</dbReference>
<dbReference type="NCBIfam" id="TIGR00177">
    <property type="entry name" value="molyb_syn"/>
    <property type="match status" value="2"/>
</dbReference>
<evidence type="ECO:0000256" key="6">
    <source>
        <dbReference type="SAM" id="MobiDB-lite"/>
    </source>
</evidence>
<evidence type="ECO:0000313" key="8">
    <source>
        <dbReference type="EMBL" id="CCH41277.1"/>
    </source>
</evidence>
<dbReference type="GO" id="GO:0061599">
    <property type="term" value="F:molybdopterin molybdotransferase activity"/>
    <property type="evidence" value="ECO:0007669"/>
    <property type="project" value="UniProtKB-UniRule"/>
</dbReference>
<dbReference type="UniPathway" id="UPA00344"/>
<proteinExistence type="inferred from homology"/>
<gene>
    <name evidence="8" type="ORF">BN7_813b</name>
</gene>
<keyword evidence="5" id="KW-0479">Metal-binding</keyword>
<dbReference type="InterPro" id="IPR036688">
    <property type="entry name" value="MoeA_C_domain_IV_sf"/>
</dbReference>